<gene>
    <name evidence="4" type="ORF">SGQ83_18720</name>
</gene>
<dbReference type="NCBIfam" id="TIGR04183">
    <property type="entry name" value="Por_Secre_tail"/>
    <property type="match status" value="1"/>
</dbReference>
<feature type="signal peptide" evidence="2">
    <location>
        <begin position="1"/>
        <end position="22"/>
    </location>
</feature>
<accession>A0ABU4RIR3</accession>
<dbReference type="Proteomes" id="UP001273350">
    <property type="component" value="Unassembled WGS sequence"/>
</dbReference>
<reference evidence="4 5" key="1">
    <citation type="submission" date="2023-11" db="EMBL/GenBank/DDBJ databases">
        <title>Unpublished Manusciprt.</title>
        <authorList>
            <person name="Saticioglu I.B."/>
            <person name="Ay H."/>
            <person name="Ajmi N."/>
            <person name="Altun S."/>
            <person name="Duman M."/>
        </authorList>
    </citation>
    <scope>NUCLEOTIDE SEQUENCE [LARGE SCALE GENOMIC DNA]</scope>
    <source>
        <strain evidence="4 5">Fl-318</strain>
    </source>
</reference>
<protein>
    <submittedName>
        <fullName evidence="4">T9SS type A sorting domain-containing protein</fullName>
    </submittedName>
</protein>
<feature type="domain" description="Secretion system C-terminal sorting" evidence="3">
    <location>
        <begin position="43"/>
        <end position="112"/>
    </location>
</feature>
<dbReference type="RefSeq" id="WP_230003622.1">
    <property type="nucleotide sequence ID" value="NZ_CP087134.1"/>
</dbReference>
<evidence type="ECO:0000259" key="3">
    <source>
        <dbReference type="Pfam" id="PF18962"/>
    </source>
</evidence>
<comment type="caution">
    <text evidence="4">The sequence shown here is derived from an EMBL/GenBank/DDBJ whole genome shotgun (WGS) entry which is preliminary data.</text>
</comment>
<name>A0ABU4RIR3_9FLAO</name>
<proteinExistence type="predicted"/>
<keyword evidence="5" id="KW-1185">Reference proteome</keyword>
<dbReference type="Pfam" id="PF18962">
    <property type="entry name" value="Por_Secre_tail"/>
    <property type="match status" value="1"/>
</dbReference>
<evidence type="ECO:0000313" key="4">
    <source>
        <dbReference type="EMBL" id="MDX6191395.1"/>
    </source>
</evidence>
<organism evidence="4 5">
    <name type="scientific">Flavobacterium cupriresistens</name>
    <dbReference type="NCBI Taxonomy" id="2893885"/>
    <lineage>
        <taxon>Bacteria</taxon>
        <taxon>Pseudomonadati</taxon>
        <taxon>Bacteroidota</taxon>
        <taxon>Flavobacteriia</taxon>
        <taxon>Flavobacteriales</taxon>
        <taxon>Flavobacteriaceae</taxon>
        <taxon>Flavobacterium</taxon>
    </lineage>
</organism>
<dbReference type="InterPro" id="IPR026444">
    <property type="entry name" value="Secre_tail"/>
</dbReference>
<dbReference type="EMBL" id="JAWXVI010000010">
    <property type="protein sequence ID" value="MDX6191395.1"/>
    <property type="molecule type" value="Genomic_DNA"/>
</dbReference>
<evidence type="ECO:0000256" key="2">
    <source>
        <dbReference type="SAM" id="SignalP"/>
    </source>
</evidence>
<keyword evidence="1 2" id="KW-0732">Signal</keyword>
<evidence type="ECO:0000313" key="5">
    <source>
        <dbReference type="Proteomes" id="UP001273350"/>
    </source>
</evidence>
<sequence>MAKNYFYIIILLAFFFTVSSSAQDSKQTSKPQDGSATIEGLSLYPNPVTNGKVYITSKNDLEKEIIVFDLLGKKVIQTHLVSKELNVADLSPGVYIIKISEQNVSATRKLIIR</sequence>
<evidence type="ECO:0000256" key="1">
    <source>
        <dbReference type="ARBA" id="ARBA00022729"/>
    </source>
</evidence>
<feature type="chain" id="PRO_5045292666" evidence="2">
    <location>
        <begin position="23"/>
        <end position="113"/>
    </location>
</feature>